<feature type="region of interest" description="Disordered" evidence="1">
    <location>
        <begin position="1"/>
        <end position="90"/>
    </location>
</feature>
<keyword evidence="3" id="KW-1185">Reference proteome</keyword>
<proteinExistence type="predicted"/>
<evidence type="ECO:0000313" key="2">
    <source>
        <dbReference type="EMBL" id="GBM44865.1"/>
    </source>
</evidence>
<evidence type="ECO:0000256" key="1">
    <source>
        <dbReference type="SAM" id="MobiDB-lite"/>
    </source>
</evidence>
<dbReference type="EMBL" id="BGPR01001080">
    <property type="protein sequence ID" value="GBM44865.1"/>
    <property type="molecule type" value="Genomic_DNA"/>
</dbReference>
<protein>
    <submittedName>
        <fullName evidence="2">Uncharacterized protein</fullName>
    </submittedName>
</protein>
<evidence type="ECO:0000313" key="3">
    <source>
        <dbReference type="Proteomes" id="UP000499080"/>
    </source>
</evidence>
<organism evidence="2 3">
    <name type="scientific">Araneus ventricosus</name>
    <name type="common">Orbweaver spider</name>
    <name type="synonym">Epeira ventricosa</name>
    <dbReference type="NCBI Taxonomy" id="182803"/>
    <lineage>
        <taxon>Eukaryota</taxon>
        <taxon>Metazoa</taxon>
        <taxon>Ecdysozoa</taxon>
        <taxon>Arthropoda</taxon>
        <taxon>Chelicerata</taxon>
        <taxon>Arachnida</taxon>
        <taxon>Araneae</taxon>
        <taxon>Araneomorphae</taxon>
        <taxon>Entelegynae</taxon>
        <taxon>Araneoidea</taxon>
        <taxon>Araneidae</taxon>
        <taxon>Araneus</taxon>
    </lineage>
</organism>
<sequence length="158" mass="18421">MMEQDQNLQENQPAMREQDQNVQDDQPAMREQDQNVQKNQPAMREQDQNVQDDQPAMREQPNEELQPSAENARETEKRPQEDSIKRRKITVNESKIIERRERGESMADLVNTCKRYTSRICSILKNKDMIGDNASKGVIRISSKRLSILDGIVKLRLI</sequence>
<comment type="caution">
    <text evidence="2">The sequence shown here is derived from an EMBL/GenBank/DDBJ whole genome shotgun (WGS) entry which is preliminary data.</text>
</comment>
<feature type="compositionally biased region" description="Basic and acidic residues" evidence="1">
    <location>
        <begin position="71"/>
        <end position="84"/>
    </location>
</feature>
<name>A0A4Y2FWP5_ARAVE</name>
<dbReference type="AlphaFoldDB" id="A0A4Y2FWP5"/>
<gene>
    <name evidence="2" type="ORF">AVEN_157093_1</name>
</gene>
<accession>A0A4Y2FWP5</accession>
<feature type="compositionally biased region" description="Polar residues" evidence="1">
    <location>
        <begin position="1"/>
        <end position="12"/>
    </location>
</feature>
<dbReference type="Proteomes" id="UP000499080">
    <property type="component" value="Unassembled WGS sequence"/>
</dbReference>
<reference evidence="2 3" key="1">
    <citation type="journal article" date="2019" name="Sci. Rep.">
        <title>Orb-weaving spider Araneus ventricosus genome elucidates the spidroin gene catalogue.</title>
        <authorList>
            <person name="Kono N."/>
            <person name="Nakamura H."/>
            <person name="Ohtoshi R."/>
            <person name="Moran D.A.P."/>
            <person name="Shinohara A."/>
            <person name="Yoshida Y."/>
            <person name="Fujiwara M."/>
            <person name="Mori M."/>
            <person name="Tomita M."/>
            <person name="Arakawa K."/>
        </authorList>
    </citation>
    <scope>NUCLEOTIDE SEQUENCE [LARGE SCALE GENOMIC DNA]</scope>
</reference>